<dbReference type="AlphaFoldDB" id="A0A2P6PTP6"/>
<sequence length="57" mass="6401">MILLSISDSLLLIMGNGYLVNCFLVTVRNQVLRFLGFVVFIHCGLWVLAQLLKGFSN</sequence>
<keyword evidence="3" id="KW-1185">Reference proteome</keyword>
<evidence type="ECO:0000313" key="2">
    <source>
        <dbReference type="EMBL" id="PRQ25299.1"/>
    </source>
</evidence>
<feature type="transmembrane region" description="Helical" evidence="1">
    <location>
        <begin position="34"/>
        <end position="52"/>
    </location>
</feature>
<dbReference type="Proteomes" id="UP000238479">
    <property type="component" value="Chromosome 6"/>
</dbReference>
<protein>
    <submittedName>
        <fullName evidence="2">Uncharacterized protein</fullName>
    </submittedName>
</protein>
<proteinExistence type="predicted"/>
<gene>
    <name evidence="2" type="ORF">RchiOBHm_Chr6g0282041</name>
</gene>
<keyword evidence="1" id="KW-0812">Transmembrane</keyword>
<organism evidence="2 3">
    <name type="scientific">Rosa chinensis</name>
    <name type="common">China rose</name>
    <dbReference type="NCBI Taxonomy" id="74649"/>
    <lineage>
        <taxon>Eukaryota</taxon>
        <taxon>Viridiplantae</taxon>
        <taxon>Streptophyta</taxon>
        <taxon>Embryophyta</taxon>
        <taxon>Tracheophyta</taxon>
        <taxon>Spermatophyta</taxon>
        <taxon>Magnoliopsida</taxon>
        <taxon>eudicotyledons</taxon>
        <taxon>Gunneridae</taxon>
        <taxon>Pentapetalae</taxon>
        <taxon>rosids</taxon>
        <taxon>fabids</taxon>
        <taxon>Rosales</taxon>
        <taxon>Rosaceae</taxon>
        <taxon>Rosoideae</taxon>
        <taxon>Rosoideae incertae sedis</taxon>
        <taxon>Rosa</taxon>
    </lineage>
</organism>
<reference evidence="2 3" key="1">
    <citation type="journal article" date="2018" name="Nat. Genet.">
        <title>The Rosa genome provides new insights in the design of modern roses.</title>
        <authorList>
            <person name="Bendahmane M."/>
        </authorList>
    </citation>
    <scope>NUCLEOTIDE SEQUENCE [LARGE SCALE GENOMIC DNA]</scope>
    <source>
        <strain evidence="3">cv. Old Blush</strain>
    </source>
</reference>
<accession>A0A2P6PTP6</accession>
<feature type="transmembrane region" description="Helical" evidence="1">
    <location>
        <begin position="6"/>
        <end position="27"/>
    </location>
</feature>
<dbReference type="EMBL" id="PDCK01000044">
    <property type="protein sequence ID" value="PRQ25299.1"/>
    <property type="molecule type" value="Genomic_DNA"/>
</dbReference>
<keyword evidence="1" id="KW-0472">Membrane</keyword>
<evidence type="ECO:0000256" key="1">
    <source>
        <dbReference type="SAM" id="Phobius"/>
    </source>
</evidence>
<name>A0A2P6PTP6_ROSCH</name>
<comment type="caution">
    <text evidence="2">The sequence shown here is derived from an EMBL/GenBank/DDBJ whole genome shotgun (WGS) entry which is preliminary data.</text>
</comment>
<evidence type="ECO:0000313" key="3">
    <source>
        <dbReference type="Proteomes" id="UP000238479"/>
    </source>
</evidence>
<dbReference type="Gramene" id="PRQ25299">
    <property type="protein sequence ID" value="PRQ25299"/>
    <property type="gene ID" value="RchiOBHm_Chr6g0282041"/>
</dbReference>
<keyword evidence="1" id="KW-1133">Transmembrane helix</keyword>